<accession>A0A4Y6EKD8</accession>
<organism evidence="1 2">
    <name type="scientific">Gordonia Phage Lollipop1437</name>
    <dbReference type="NCBI Taxonomy" id="2588505"/>
    <lineage>
        <taxon>Viruses</taxon>
        <taxon>Duplodnaviria</taxon>
        <taxon>Heunggongvirae</taxon>
        <taxon>Uroviricota</taxon>
        <taxon>Caudoviricetes</taxon>
        <taxon>Zierdtviridae</taxon>
        <taxon>Emilbogenvirinae</taxon>
        <taxon>Skysandvirus</taxon>
        <taxon>Skysandvirus lollipop1437</taxon>
    </lineage>
</organism>
<evidence type="ECO:0000313" key="1">
    <source>
        <dbReference type="EMBL" id="QDF19190.1"/>
    </source>
</evidence>
<dbReference type="RefSeq" id="YP_010103193.1">
    <property type="nucleotide sequence ID" value="NC_055806.1"/>
</dbReference>
<sequence>MHTTDRLTANRETIATVQATRGLTASERNVAGPAVADAREASRNGWTITYLDAYAMAVVDTDGDTVTAEYSRASNGVLEAHVTIGGNRRQIIRRNGVTLRQQVQSLIGWTAPTN</sequence>
<proteinExistence type="predicted"/>
<reference evidence="1 2" key="1">
    <citation type="submission" date="2019-05" db="EMBL/GenBank/DDBJ databases">
        <authorList>
            <person name="Feith S.L."/>
            <person name="Clifford K.A."/>
            <person name="Elmore F.L."/>
            <person name="Knight M.S."/>
            <person name="Le K."/>
            <person name="Lobaina D."/>
            <person name="Nougues D."/>
            <person name="Salama A."/>
            <person name="Stoeber S.D."/>
            <person name="Sweeney K.J."/>
            <person name="Truong T.G."/>
            <person name="Alvaro L.E."/>
            <person name="Isern S."/>
            <person name="Michael S.F."/>
            <person name="Monti D.L."/>
            <person name="Garlena R.A."/>
            <person name="Russell D.A."/>
            <person name="Pope W.H."/>
            <person name="Jacobs-Sera D."/>
            <person name="Hatfull G.F."/>
        </authorList>
    </citation>
    <scope>NUCLEOTIDE SEQUENCE [LARGE SCALE GENOMIC DNA]</scope>
</reference>
<dbReference type="Proteomes" id="UP000317864">
    <property type="component" value="Segment"/>
</dbReference>
<keyword evidence="2" id="KW-1185">Reference proteome</keyword>
<name>A0A4Y6EKD8_9CAUD</name>
<dbReference type="EMBL" id="MK977699">
    <property type="protein sequence ID" value="QDF19190.1"/>
    <property type="molecule type" value="Genomic_DNA"/>
</dbReference>
<evidence type="ECO:0000313" key="2">
    <source>
        <dbReference type="Proteomes" id="UP000317864"/>
    </source>
</evidence>
<dbReference type="GeneID" id="65121049"/>
<protein>
    <submittedName>
        <fullName evidence="1">Uncharacterized protein</fullName>
    </submittedName>
</protein>
<dbReference type="KEGG" id="vg:65121049"/>
<gene>
    <name evidence="1" type="primary">86</name>
    <name evidence="1" type="ORF">SEA_LOLLIPOP1437_86</name>
</gene>